<dbReference type="Proteomes" id="UP000789508">
    <property type="component" value="Unassembled WGS sequence"/>
</dbReference>
<gene>
    <name evidence="1" type="ORF">ALEPTO_LOCUS10664</name>
</gene>
<name>A0A9N9HE37_9GLOM</name>
<comment type="caution">
    <text evidence="1">The sequence shown here is derived from an EMBL/GenBank/DDBJ whole genome shotgun (WGS) entry which is preliminary data.</text>
</comment>
<evidence type="ECO:0000313" key="2">
    <source>
        <dbReference type="Proteomes" id="UP000789508"/>
    </source>
</evidence>
<proteinExistence type="predicted"/>
<dbReference type="AlphaFoldDB" id="A0A9N9HE37"/>
<organism evidence="1 2">
    <name type="scientific">Ambispora leptoticha</name>
    <dbReference type="NCBI Taxonomy" id="144679"/>
    <lineage>
        <taxon>Eukaryota</taxon>
        <taxon>Fungi</taxon>
        <taxon>Fungi incertae sedis</taxon>
        <taxon>Mucoromycota</taxon>
        <taxon>Glomeromycotina</taxon>
        <taxon>Glomeromycetes</taxon>
        <taxon>Archaeosporales</taxon>
        <taxon>Ambisporaceae</taxon>
        <taxon>Ambispora</taxon>
    </lineage>
</organism>
<evidence type="ECO:0000313" key="1">
    <source>
        <dbReference type="EMBL" id="CAG8673350.1"/>
    </source>
</evidence>
<feature type="non-terminal residue" evidence="1">
    <location>
        <position position="166"/>
    </location>
</feature>
<dbReference type="EMBL" id="CAJVPS010012793">
    <property type="protein sequence ID" value="CAG8673350.1"/>
    <property type="molecule type" value="Genomic_DNA"/>
</dbReference>
<feature type="non-terminal residue" evidence="1">
    <location>
        <position position="1"/>
    </location>
</feature>
<dbReference type="OrthoDB" id="2402275at2759"/>
<sequence length="166" mass="18727">MKSTTQINALLTGRIILQQLLNIQNTTSETFLVHQPIKQKKKKLVTVDEISINIPEFCDKVSACKLKIFTTAGPRLVELLNALNDNWMDNINQATFGSKTSIPSTPKRIAKALDTVFENLNETNSKLNCINEVFEQHQETVSIQATKLQDMYNNLNTTVQDIFSTL</sequence>
<protein>
    <submittedName>
        <fullName evidence="1">11374_t:CDS:1</fullName>
    </submittedName>
</protein>
<keyword evidence="2" id="KW-1185">Reference proteome</keyword>
<reference evidence="1" key="1">
    <citation type="submission" date="2021-06" db="EMBL/GenBank/DDBJ databases">
        <authorList>
            <person name="Kallberg Y."/>
            <person name="Tangrot J."/>
            <person name="Rosling A."/>
        </authorList>
    </citation>
    <scope>NUCLEOTIDE SEQUENCE</scope>
    <source>
        <strain evidence="1">FL130A</strain>
    </source>
</reference>
<accession>A0A9N9HE37</accession>